<comment type="catalytic activity">
    <reaction evidence="7">
        <text>L-threonyl-[protein] + ATP = O-phospho-L-threonyl-[protein] + ADP + H(+)</text>
        <dbReference type="Rhea" id="RHEA:46608"/>
        <dbReference type="Rhea" id="RHEA-COMP:11060"/>
        <dbReference type="Rhea" id="RHEA-COMP:11605"/>
        <dbReference type="ChEBI" id="CHEBI:15378"/>
        <dbReference type="ChEBI" id="CHEBI:30013"/>
        <dbReference type="ChEBI" id="CHEBI:30616"/>
        <dbReference type="ChEBI" id="CHEBI:61977"/>
        <dbReference type="ChEBI" id="CHEBI:456216"/>
        <dbReference type="EC" id="2.7.11.25"/>
    </reaction>
</comment>
<evidence type="ECO:0000313" key="13">
    <source>
        <dbReference type="Proteomes" id="UP001459277"/>
    </source>
</evidence>
<dbReference type="InterPro" id="IPR011009">
    <property type="entry name" value="Kinase-like_dom_sf"/>
</dbReference>
<evidence type="ECO:0000313" key="12">
    <source>
        <dbReference type="EMBL" id="KAK9994530.1"/>
    </source>
</evidence>
<feature type="domain" description="Protein kinase" evidence="11">
    <location>
        <begin position="410"/>
        <end position="666"/>
    </location>
</feature>
<evidence type="ECO:0000256" key="3">
    <source>
        <dbReference type="ARBA" id="ARBA00022679"/>
    </source>
</evidence>
<name>A0AAW2CDQ8_9ROSI</name>
<protein>
    <recommendedName>
        <fullName evidence="2">mitogen-activated protein kinase kinase kinase</fullName>
        <ecNumber evidence="2">2.7.11.25</ecNumber>
    </recommendedName>
</protein>
<evidence type="ECO:0000256" key="9">
    <source>
        <dbReference type="PROSITE-ProRule" id="PRU10141"/>
    </source>
</evidence>
<evidence type="ECO:0000256" key="8">
    <source>
        <dbReference type="ARBA" id="ARBA00048329"/>
    </source>
</evidence>
<dbReference type="CDD" id="cd06632">
    <property type="entry name" value="STKc_MEKK1_plant"/>
    <property type="match status" value="1"/>
</dbReference>
<evidence type="ECO:0000256" key="5">
    <source>
        <dbReference type="ARBA" id="ARBA00022777"/>
    </source>
</evidence>
<keyword evidence="5" id="KW-0418">Kinase</keyword>
<keyword evidence="6 9" id="KW-0067">ATP-binding</keyword>
<dbReference type="SUPFAM" id="SSF56112">
    <property type="entry name" value="Protein kinase-like (PK-like)"/>
    <property type="match status" value="1"/>
</dbReference>
<dbReference type="Pfam" id="PF00069">
    <property type="entry name" value="Pkinase"/>
    <property type="match status" value="1"/>
</dbReference>
<dbReference type="GO" id="GO:0004709">
    <property type="term" value="F:MAP kinase kinase kinase activity"/>
    <property type="evidence" value="ECO:0007669"/>
    <property type="project" value="UniProtKB-EC"/>
</dbReference>
<evidence type="ECO:0000259" key="11">
    <source>
        <dbReference type="PROSITE" id="PS50011"/>
    </source>
</evidence>
<dbReference type="EMBL" id="JAZDWU010000008">
    <property type="protein sequence ID" value="KAK9994530.1"/>
    <property type="molecule type" value="Genomic_DNA"/>
</dbReference>
<keyword evidence="4 9" id="KW-0547">Nucleotide-binding</keyword>
<dbReference type="InterPro" id="IPR000719">
    <property type="entry name" value="Prot_kinase_dom"/>
</dbReference>
<feature type="compositionally biased region" description="Polar residues" evidence="10">
    <location>
        <begin position="375"/>
        <end position="393"/>
    </location>
</feature>
<comment type="catalytic activity">
    <reaction evidence="8">
        <text>L-seryl-[protein] + ATP = O-phospho-L-seryl-[protein] + ADP + H(+)</text>
        <dbReference type="Rhea" id="RHEA:17989"/>
        <dbReference type="Rhea" id="RHEA-COMP:9863"/>
        <dbReference type="Rhea" id="RHEA-COMP:11604"/>
        <dbReference type="ChEBI" id="CHEBI:15378"/>
        <dbReference type="ChEBI" id="CHEBI:29999"/>
        <dbReference type="ChEBI" id="CHEBI:30616"/>
        <dbReference type="ChEBI" id="CHEBI:83421"/>
        <dbReference type="ChEBI" id="CHEBI:456216"/>
        <dbReference type="EC" id="2.7.11.25"/>
    </reaction>
</comment>
<evidence type="ECO:0000256" key="6">
    <source>
        <dbReference type="ARBA" id="ARBA00022840"/>
    </source>
</evidence>
<dbReference type="FunFam" id="1.10.510.10:FF:000186">
    <property type="entry name" value="Mitogen-activated protein kinase kinase kinase"/>
    <property type="match status" value="1"/>
</dbReference>
<dbReference type="AlphaFoldDB" id="A0AAW2CDQ8"/>
<feature type="region of interest" description="Disordered" evidence="10">
    <location>
        <begin position="741"/>
        <end position="778"/>
    </location>
</feature>
<keyword evidence="3" id="KW-0808">Transferase</keyword>
<evidence type="ECO:0000256" key="1">
    <source>
        <dbReference type="ARBA" id="ARBA00006529"/>
    </source>
</evidence>
<comment type="similarity">
    <text evidence="1">Belongs to the protein kinase superfamily. STE Ser/Thr protein kinase family. MAP kinase kinase kinase subfamily.</text>
</comment>
<evidence type="ECO:0000256" key="7">
    <source>
        <dbReference type="ARBA" id="ARBA00047559"/>
    </source>
</evidence>
<feature type="compositionally biased region" description="Basic and acidic residues" evidence="10">
    <location>
        <begin position="48"/>
        <end position="65"/>
    </location>
</feature>
<feature type="region of interest" description="Disordered" evidence="10">
    <location>
        <begin position="1"/>
        <end position="228"/>
    </location>
</feature>
<comment type="caution">
    <text evidence="12">The sequence shown here is derived from an EMBL/GenBank/DDBJ whole genome shotgun (WGS) entry which is preliminary data.</text>
</comment>
<dbReference type="Gene3D" id="1.10.510.10">
    <property type="entry name" value="Transferase(Phosphotransferase) domain 1"/>
    <property type="match status" value="1"/>
</dbReference>
<reference evidence="12 13" key="1">
    <citation type="submission" date="2024-01" db="EMBL/GenBank/DDBJ databases">
        <title>A telomere-to-telomere, gap-free genome of sweet tea (Lithocarpus litseifolius).</title>
        <authorList>
            <person name="Zhou J."/>
        </authorList>
    </citation>
    <scope>NUCLEOTIDE SEQUENCE [LARGE SCALE GENOMIC DNA]</scope>
    <source>
        <strain evidence="12">Zhou-2022a</strain>
        <tissue evidence="12">Leaf</tissue>
    </source>
</reference>
<feature type="compositionally biased region" description="Low complexity" evidence="10">
    <location>
        <begin position="759"/>
        <end position="777"/>
    </location>
</feature>
<keyword evidence="13" id="KW-1185">Reference proteome</keyword>
<evidence type="ECO:0000256" key="4">
    <source>
        <dbReference type="ARBA" id="ARBA00022741"/>
    </source>
</evidence>
<dbReference type="GO" id="GO:0005524">
    <property type="term" value="F:ATP binding"/>
    <property type="evidence" value="ECO:0007669"/>
    <property type="project" value="UniProtKB-UniRule"/>
</dbReference>
<dbReference type="EC" id="2.7.11.25" evidence="2"/>
<evidence type="ECO:0000256" key="10">
    <source>
        <dbReference type="SAM" id="MobiDB-lite"/>
    </source>
</evidence>
<dbReference type="PROSITE" id="PS00107">
    <property type="entry name" value="PROTEIN_KINASE_ATP"/>
    <property type="match status" value="1"/>
</dbReference>
<accession>A0AAW2CDQ8</accession>
<feature type="region of interest" description="Disordered" evidence="10">
    <location>
        <begin position="279"/>
        <end position="413"/>
    </location>
</feature>
<dbReference type="InterPro" id="IPR017441">
    <property type="entry name" value="Protein_kinase_ATP_BS"/>
</dbReference>
<feature type="compositionally biased region" description="Polar residues" evidence="10">
    <location>
        <begin position="165"/>
        <end position="197"/>
    </location>
</feature>
<dbReference type="SMART" id="SM00220">
    <property type="entry name" value="S_TKc"/>
    <property type="match status" value="1"/>
</dbReference>
<dbReference type="InterPro" id="IPR050538">
    <property type="entry name" value="MAP_kinase_kinase_kinase"/>
</dbReference>
<feature type="compositionally biased region" description="Polar residues" evidence="10">
    <location>
        <begin position="324"/>
        <end position="338"/>
    </location>
</feature>
<dbReference type="GO" id="GO:0005737">
    <property type="term" value="C:cytoplasm"/>
    <property type="evidence" value="ECO:0007669"/>
    <property type="project" value="TreeGrafter"/>
</dbReference>
<feature type="compositionally biased region" description="Low complexity" evidence="10">
    <location>
        <begin position="285"/>
        <end position="300"/>
    </location>
</feature>
<dbReference type="PROSITE" id="PS50011">
    <property type="entry name" value="PROTEIN_KINASE_DOM"/>
    <property type="match status" value="1"/>
</dbReference>
<sequence>MPSWWGKSSSKEAKKKANKESFIDVLQRKFKGPSEGKVDSRSGGSRRHCSDTVSEKGSRSPRESRSPSPSKHVARCQSFAERKHAQPLPLPGVRPASVVRIDSEIGISTKPRLEKGSKPSPLPIPGCIRGRPNPTDLDGDIVTASVSSDCSIDSDDPADSHHRSPQATDYDTGTRTTAGSPSSLKLRDQSSTVAQTNPRERKKPPNLSFCNHTSPTSPKRRPLGSHGPNLLVPYNGAFCSAPDSSMSSPSRSPLRAFGTEQATNSAFWTGKTNQDVTFVGSGQCSSPGSGHNSGHNSMGGDVSGQFFWQQSRGSPEYSPAPSPRMTSPGPSSRIQSGAVTPIHPRAGGTPLESQTSWPDDGKQQSHRLPLPPITIVNSSPFSHSNSAATSPSVPRSPGRADNPPSPGSRWKKGKLLGTGSFGLVYVGFNSENGDMCAMKEVTLFSDDAKSKESAKQLMQEIALLSRLQHPNIVQYYGSETIDDKLYIYLEYVSGGSIYKLLQDYGQFGELAIRSYTQQILSGLAYLHTKNTLHRDIKGANILVDPAGRVKLADFGMAKHITGQSCPLSFKGSPYWMAPEVFKNQNGYNLAVDIWSLGCTVLEMATTKPPWSQYEGVAAMFKIGNSKELPAIPDHLSEDGKDFVRQCLQRNPMSRPTAAMLLEHPFVKNAAPLERPIMGPEPSDMTAVVTNGVKALGMGQARNSSTLDSDRLAFHSSRISRTGPHASEIHIPRNISCPVSPIGSPLLHSRSPQHLNGRMSPSPISSPRTPSGSSTPLTGGFGAIPFNHMKQSVYLQEGFGSMPNLRNGPYVNGPSYHDSNPDIFRGMQPGSHIFTELVPSDNDVLGKQFGRPVHGELYDGQSVLADRVSRQLLRDNVLDLSPRSSLPSRTNGI</sequence>
<dbReference type="PANTHER" id="PTHR48016:SF45">
    <property type="entry name" value="OS04G0559800 PROTEIN"/>
    <property type="match status" value="1"/>
</dbReference>
<dbReference type="PANTHER" id="PTHR48016">
    <property type="entry name" value="MAP KINASE KINASE KINASE SSK2-RELATED-RELATED"/>
    <property type="match status" value="1"/>
</dbReference>
<proteinExistence type="inferred from homology"/>
<organism evidence="12 13">
    <name type="scientific">Lithocarpus litseifolius</name>
    <dbReference type="NCBI Taxonomy" id="425828"/>
    <lineage>
        <taxon>Eukaryota</taxon>
        <taxon>Viridiplantae</taxon>
        <taxon>Streptophyta</taxon>
        <taxon>Embryophyta</taxon>
        <taxon>Tracheophyta</taxon>
        <taxon>Spermatophyta</taxon>
        <taxon>Magnoliopsida</taxon>
        <taxon>eudicotyledons</taxon>
        <taxon>Gunneridae</taxon>
        <taxon>Pentapetalae</taxon>
        <taxon>rosids</taxon>
        <taxon>fabids</taxon>
        <taxon>Fagales</taxon>
        <taxon>Fagaceae</taxon>
        <taxon>Lithocarpus</taxon>
    </lineage>
</organism>
<evidence type="ECO:0000256" key="2">
    <source>
        <dbReference type="ARBA" id="ARBA00012406"/>
    </source>
</evidence>
<feature type="binding site" evidence="9">
    <location>
        <position position="439"/>
    </location>
    <ligand>
        <name>ATP</name>
        <dbReference type="ChEBI" id="CHEBI:30616"/>
    </ligand>
</feature>
<feature type="compositionally biased region" description="Polar residues" evidence="10">
    <location>
        <begin position="208"/>
        <end position="217"/>
    </location>
</feature>
<gene>
    <name evidence="12" type="ORF">SO802_024233</name>
</gene>
<dbReference type="Proteomes" id="UP001459277">
    <property type="component" value="Unassembled WGS sequence"/>
</dbReference>